<dbReference type="Gene3D" id="3.40.50.300">
    <property type="entry name" value="P-loop containing nucleotide triphosphate hydrolases"/>
    <property type="match status" value="2"/>
</dbReference>
<keyword evidence="2 7" id="KW-0812">Transmembrane</keyword>
<dbReference type="Gene3D" id="3.40.1710.10">
    <property type="entry name" value="abc type-2 transporter like domain"/>
    <property type="match status" value="1"/>
</dbReference>
<evidence type="ECO:0000259" key="9">
    <source>
        <dbReference type="PROSITE" id="PS51012"/>
    </source>
</evidence>
<feature type="domain" description="ABC transporter" evidence="8">
    <location>
        <begin position="14"/>
        <end position="249"/>
    </location>
</feature>
<keyword evidence="3" id="KW-0547">Nucleotide-binding</keyword>
<dbReference type="STRING" id="560819.SAMN05428998_12313"/>
<organism evidence="10 11">
    <name type="scientific">Tistlia consotensis USBA 355</name>
    <dbReference type="NCBI Taxonomy" id="560819"/>
    <lineage>
        <taxon>Bacteria</taxon>
        <taxon>Pseudomonadati</taxon>
        <taxon>Pseudomonadota</taxon>
        <taxon>Alphaproteobacteria</taxon>
        <taxon>Rhodospirillales</taxon>
        <taxon>Rhodovibrionaceae</taxon>
        <taxon>Tistlia</taxon>
    </lineage>
</organism>
<feature type="transmembrane region" description="Helical" evidence="7">
    <location>
        <begin position="781"/>
        <end position="801"/>
    </location>
</feature>
<feature type="transmembrane region" description="Helical" evidence="7">
    <location>
        <begin position="726"/>
        <end position="750"/>
    </location>
</feature>
<feature type="domain" description="ABC transporter" evidence="8">
    <location>
        <begin position="277"/>
        <end position="507"/>
    </location>
</feature>
<gene>
    <name evidence="10" type="ORF">SAMN05428998_12313</name>
</gene>
<dbReference type="GO" id="GO:0016887">
    <property type="term" value="F:ATP hydrolysis activity"/>
    <property type="evidence" value="ECO:0007669"/>
    <property type="project" value="InterPro"/>
</dbReference>
<keyword evidence="6 7" id="KW-0472">Membrane</keyword>
<dbReference type="InterPro" id="IPR017871">
    <property type="entry name" value="ABC_transporter-like_CS"/>
</dbReference>
<accession>A0A1Y6CK35</accession>
<dbReference type="SUPFAM" id="SSF52540">
    <property type="entry name" value="P-loop containing nucleoside triphosphate hydrolases"/>
    <property type="match status" value="2"/>
</dbReference>
<dbReference type="InterPro" id="IPR013525">
    <property type="entry name" value="ABC2_TM"/>
</dbReference>
<feature type="transmembrane region" description="Helical" evidence="7">
    <location>
        <begin position="807"/>
        <end position="829"/>
    </location>
</feature>
<dbReference type="GO" id="GO:0140359">
    <property type="term" value="F:ABC-type transporter activity"/>
    <property type="evidence" value="ECO:0007669"/>
    <property type="project" value="InterPro"/>
</dbReference>
<dbReference type="InterPro" id="IPR003593">
    <property type="entry name" value="AAA+_ATPase"/>
</dbReference>
<evidence type="ECO:0000256" key="1">
    <source>
        <dbReference type="ARBA" id="ARBA00004141"/>
    </source>
</evidence>
<evidence type="ECO:0000256" key="5">
    <source>
        <dbReference type="ARBA" id="ARBA00022989"/>
    </source>
</evidence>
<dbReference type="AlphaFoldDB" id="A0A1Y6CK35"/>
<dbReference type="InterPro" id="IPR027417">
    <property type="entry name" value="P-loop_NTPase"/>
</dbReference>
<dbReference type="PANTHER" id="PTHR43038:SF4">
    <property type="entry name" value="RIBOSOME-ASSOCIATED ATPASE"/>
    <property type="match status" value="1"/>
</dbReference>
<feature type="transmembrane region" description="Helical" evidence="7">
    <location>
        <begin position="571"/>
        <end position="591"/>
    </location>
</feature>
<dbReference type="GO" id="GO:0005524">
    <property type="term" value="F:ATP binding"/>
    <property type="evidence" value="ECO:0007669"/>
    <property type="project" value="UniProtKB-KW"/>
</dbReference>
<name>A0A1Y6CK35_9PROT</name>
<proteinExistence type="predicted"/>
<dbReference type="InterPro" id="IPR047651">
    <property type="entry name" value="ABC2_perm_RbbA"/>
</dbReference>
<sequence>MPGADRPAVRLPAVRIQGLGHCYGGHVALAGLELEIAAGEAVAVVGPDGVGKSSLLALIAGAKRLQQGTLEVLGGSMASATHRRRIAQRVAFMPQGLGRNLYPTLSVAENLAFFGRLYGQGAAERRQRIDRLLAATGLDPFPDRPAGKLSGGMKQKLALCAALIHEPDLLVLDEPTTGVDPLSRRQFWQLIDAIRAERPAMTLVVATAYMEEAERFGRLVALGEGRLLAEGPLAAILAQTGAGRLEEAYRRLQDGAAETDEGFSIAPRRPYDGPPVIEAEGLTRRFGDFVAVDAVSFQIERGEIFGFLGSNGCGKTTTMKMLTGLLPASAGSARLLGKPVDGQSLETRLKVGYVSQSFSLYEELSVGANLALHARLYRVPEAEVAGRVAEALEQFDLGGVADALPGRLPLGQRQRLQLAAACLHRPEVLILDEPTSGVDPAARDLFWRILGRLSRDDGVTVFVSTHFMNEAERCDRISLMHRGRVLAVDRPQTLAETHGGGSLEEAFVAYLEAAARKDAAGEDGKAPAPGRTVAATAAAVALPAPGPVAAALGRIWAFAWRESLEVLRDPIRLAFALLGPLILLFAFAYGISFDVEHLTWAPFDRDQSVESRRLLEAFDGSRYFDRRPPVADEFEIDRRLRSGELRAVVGIPPGFGRDLLEGRQPEVSIWLDGSMPFRAETARGYIQGLLTTEIEQQARERTTPGKATPSLSVEPRFRYNQEFRSLIAMTPGTIMLLLVLIPAMLTALGVVREKEIGSIMNLYAAPATVGEFLLGKQLPYVAVSMIAFALLLACSLFVLGVPLTGGLGALVVGALLYVWAATGFGLLVSTLVSSQVAAIFASSILTVVPAVNFSGLLYPTASLEGSARWLGILFPASWFKTISNGTFSKGLGFADLGSEYLALAGFALVFLLAARLLLRKQER</sequence>
<feature type="domain" description="ABC transmembrane type-2" evidence="9">
    <location>
        <begin position="683"/>
        <end position="921"/>
    </location>
</feature>
<dbReference type="EMBL" id="FWZX01000023">
    <property type="protein sequence ID" value="SMF60076.1"/>
    <property type="molecule type" value="Genomic_DNA"/>
</dbReference>
<dbReference type="PROSITE" id="PS51012">
    <property type="entry name" value="ABC_TM2"/>
    <property type="match status" value="1"/>
</dbReference>
<dbReference type="Pfam" id="PF12698">
    <property type="entry name" value="ABC2_membrane_3"/>
    <property type="match status" value="1"/>
</dbReference>
<dbReference type="PANTHER" id="PTHR43038">
    <property type="entry name" value="ATP-BINDING CASSETTE, SUB-FAMILY H, MEMBER 1"/>
    <property type="match status" value="1"/>
</dbReference>
<dbReference type="PROSITE" id="PS00211">
    <property type="entry name" value="ABC_TRANSPORTER_1"/>
    <property type="match status" value="1"/>
</dbReference>
<evidence type="ECO:0000256" key="6">
    <source>
        <dbReference type="ARBA" id="ARBA00023136"/>
    </source>
</evidence>
<evidence type="ECO:0000256" key="2">
    <source>
        <dbReference type="ARBA" id="ARBA00022692"/>
    </source>
</evidence>
<evidence type="ECO:0000313" key="11">
    <source>
        <dbReference type="Proteomes" id="UP000192917"/>
    </source>
</evidence>
<evidence type="ECO:0000259" key="8">
    <source>
        <dbReference type="PROSITE" id="PS50893"/>
    </source>
</evidence>
<dbReference type="NCBIfam" id="NF033858">
    <property type="entry name" value="ABC2_perm_RbbA"/>
    <property type="match status" value="1"/>
</dbReference>
<dbReference type="InterPro" id="IPR003439">
    <property type="entry name" value="ABC_transporter-like_ATP-bd"/>
</dbReference>
<dbReference type="PROSITE" id="PS50893">
    <property type="entry name" value="ABC_TRANSPORTER_2"/>
    <property type="match status" value="2"/>
</dbReference>
<feature type="transmembrane region" description="Helical" evidence="7">
    <location>
        <begin position="836"/>
        <end position="858"/>
    </location>
</feature>
<dbReference type="SMART" id="SM00382">
    <property type="entry name" value="AAA"/>
    <property type="match status" value="2"/>
</dbReference>
<protein>
    <submittedName>
        <fullName evidence="10">Ribosome-dependent ATPase</fullName>
    </submittedName>
</protein>
<dbReference type="InterPro" id="IPR047817">
    <property type="entry name" value="ABC2_TM_bact-type"/>
</dbReference>
<dbReference type="Pfam" id="PF00005">
    <property type="entry name" value="ABC_tran"/>
    <property type="match status" value="2"/>
</dbReference>
<keyword evidence="5 7" id="KW-1133">Transmembrane helix</keyword>
<dbReference type="RefSeq" id="WP_085124951.1">
    <property type="nucleotide sequence ID" value="NZ_FWZX01000023.1"/>
</dbReference>
<keyword evidence="4" id="KW-0067">ATP-binding</keyword>
<feature type="transmembrane region" description="Helical" evidence="7">
    <location>
        <begin position="900"/>
        <end position="918"/>
    </location>
</feature>
<keyword evidence="11" id="KW-1185">Reference proteome</keyword>
<evidence type="ECO:0000313" key="10">
    <source>
        <dbReference type="EMBL" id="SMF60076.1"/>
    </source>
</evidence>
<evidence type="ECO:0000256" key="7">
    <source>
        <dbReference type="SAM" id="Phobius"/>
    </source>
</evidence>
<reference evidence="10 11" key="1">
    <citation type="submission" date="2017-04" db="EMBL/GenBank/DDBJ databases">
        <authorList>
            <person name="Afonso C.L."/>
            <person name="Miller P.J."/>
            <person name="Scott M.A."/>
            <person name="Spackman E."/>
            <person name="Goraichik I."/>
            <person name="Dimitrov K.M."/>
            <person name="Suarez D.L."/>
            <person name="Swayne D.E."/>
        </authorList>
    </citation>
    <scope>NUCLEOTIDE SEQUENCE [LARGE SCALE GENOMIC DNA]</scope>
    <source>
        <strain evidence="10 11">USBA 355</strain>
    </source>
</reference>
<comment type="subcellular location">
    <subcellularLocation>
        <location evidence="1">Membrane</location>
        <topology evidence="1">Multi-pass membrane protein</topology>
    </subcellularLocation>
</comment>
<dbReference type="GO" id="GO:0016020">
    <property type="term" value="C:membrane"/>
    <property type="evidence" value="ECO:0007669"/>
    <property type="project" value="UniProtKB-SubCell"/>
</dbReference>
<evidence type="ECO:0000256" key="4">
    <source>
        <dbReference type="ARBA" id="ARBA00022840"/>
    </source>
</evidence>
<evidence type="ECO:0000256" key="3">
    <source>
        <dbReference type="ARBA" id="ARBA00022741"/>
    </source>
</evidence>
<dbReference type="Proteomes" id="UP000192917">
    <property type="component" value="Unassembled WGS sequence"/>
</dbReference>